<comment type="caution">
    <text evidence="2">The sequence shown here is derived from an EMBL/GenBank/DDBJ whole genome shotgun (WGS) entry which is preliminary data.</text>
</comment>
<organism evidence="2 3">
    <name type="scientific">Rhizobium bangladeshense</name>
    <dbReference type="NCBI Taxonomy" id="1138189"/>
    <lineage>
        <taxon>Bacteria</taxon>
        <taxon>Pseudomonadati</taxon>
        <taxon>Pseudomonadota</taxon>
        <taxon>Alphaproteobacteria</taxon>
        <taxon>Hyphomicrobiales</taxon>
        <taxon>Rhizobiaceae</taxon>
        <taxon>Rhizobium/Agrobacterium group</taxon>
        <taxon>Rhizobium</taxon>
    </lineage>
</organism>
<feature type="region of interest" description="Disordered" evidence="1">
    <location>
        <begin position="133"/>
        <end position="160"/>
    </location>
</feature>
<accession>A0ABS7LEM0</accession>
<dbReference type="EMBL" id="JABTXI010000002">
    <property type="protein sequence ID" value="MBY3589758.1"/>
    <property type="molecule type" value="Genomic_DNA"/>
</dbReference>
<evidence type="ECO:0008006" key="4">
    <source>
        <dbReference type="Google" id="ProtNLM"/>
    </source>
</evidence>
<sequence>MKGSIKAAALLQRELGDWWQDDRRHWCAYCGIPMRQKFGLGRPIPDTKATRDHLVPKAHGSGGLTIPACHGCNRSKGALSLAEFLCSQHFAEVRRRKHRNKWPIHDLLLASALASLQQAEKLLKPPVANDTANYSRLPVDGVKRSRSKKPHQATEQTMVE</sequence>
<dbReference type="Proteomes" id="UP000720124">
    <property type="component" value="Unassembled WGS sequence"/>
</dbReference>
<dbReference type="RefSeq" id="WP_138395417.1">
    <property type="nucleotide sequence ID" value="NZ_CP071618.1"/>
</dbReference>
<proteinExistence type="predicted"/>
<name>A0ABS7LEM0_9HYPH</name>
<evidence type="ECO:0000256" key="1">
    <source>
        <dbReference type="SAM" id="MobiDB-lite"/>
    </source>
</evidence>
<keyword evidence="3" id="KW-1185">Reference proteome</keyword>
<gene>
    <name evidence="2" type="ORF">HJA87_07665</name>
</gene>
<dbReference type="Gene3D" id="1.10.30.50">
    <property type="match status" value="1"/>
</dbReference>
<protein>
    <recommendedName>
        <fullName evidence="4">HNH endonuclease</fullName>
    </recommendedName>
</protein>
<reference evidence="2 3" key="1">
    <citation type="submission" date="2020-06" db="EMBL/GenBank/DDBJ databases">
        <title>Global-level population genomics: horizontal gene transfer, symbiosis and evolution in Rhizobia.</title>
        <authorList>
            <person name="Gai Y."/>
        </authorList>
    </citation>
    <scope>NUCLEOTIDE SEQUENCE [LARGE SCALE GENOMIC DNA]</scope>
    <source>
        <strain evidence="2 3">PLR6_1b</strain>
    </source>
</reference>
<evidence type="ECO:0000313" key="2">
    <source>
        <dbReference type="EMBL" id="MBY3589758.1"/>
    </source>
</evidence>
<evidence type="ECO:0000313" key="3">
    <source>
        <dbReference type="Proteomes" id="UP000720124"/>
    </source>
</evidence>